<evidence type="ECO:0000313" key="2">
    <source>
        <dbReference type="Proteomes" id="UP001254257"/>
    </source>
</evidence>
<dbReference type="InterPro" id="IPR027417">
    <property type="entry name" value="P-loop_NTPase"/>
</dbReference>
<name>A0ABU3S2W0_9HYPH</name>
<proteinExistence type="predicted"/>
<sequence length="200" mass="21807">MADGGLIIHINGWPGVGKLTIARELAGLMQARLLDNHTIINPAEALFERRDPLNRSLRKALRAAIFDHVARMRPGVLILTDAISDDAFDSALFDEYRELAQRRRARLVAVVLDCAPQINAQRLVAAGRAEKRKLTNPAILASLRADHRLLRAQGVPLIELDVGALSPGEAAAILAERCKALVESDSEPTESHPQPDDAKP</sequence>
<organism evidence="1 2">
    <name type="scientific">Bosea rubneri</name>
    <dbReference type="NCBI Taxonomy" id="3075434"/>
    <lineage>
        <taxon>Bacteria</taxon>
        <taxon>Pseudomonadati</taxon>
        <taxon>Pseudomonadota</taxon>
        <taxon>Alphaproteobacteria</taxon>
        <taxon>Hyphomicrobiales</taxon>
        <taxon>Boseaceae</taxon>
        <taxon>Bosea</taxon>
    </lineage>
</organism>
<dbReference type="SUPFAM" id="SSF52540">
    <property type="entry name" value="P-loop containing nucleoside triphosphate hydrolases"/>
    <property type="match status" value="1"/>
</dbReference>
<protein>
    <submittedName>
        <fullName evidence="1">AAA family ATPase</fullName>
    </submittedName>
</protein>
<dbReference type="RefSeq" id="WP_316017043.1">
    <property type="nucleotide sequence ID" value="NZ_JAWDID010000004.1"/>
</dbReference>
<reference evidence="1 2" key="1">
    <citation type="submission" date="2023-09" db="EMBL/GenBank/DDBJ databases">
        <title>Whole genome shotgun sequencing (WGS) of Bosea sp. ZW T0_25, isolated from stored onions (Allium cepa).</title>
        <authorList>
            <person name="Stoll D.A."/>
            <person name="Huch M."/>
        </authorList>
    </citation>
    <scope>NUCLEOTIDE SEQUENCE [LARGE SCALE GENOMIC DNA]</scope>
    <source>
        <strain evidence="1 2">ZW T0_25</strain>
    </source>
</reference>
<dbReference type="EMBL" id="JAWDID010000004">
    <property type="protein sequence ID" value="MDU0339127.1"/>
    <property type="molecule type" value="Genomic_DNA"/>
</dbReference>
<evidence type="ECO:0000313" key="1">
    <source>
        <dbReference type="EMBL" id="MDU0339127.1"/>
    </source>
</evidence>
<accession>A0ABU3S2W0</accession>
<dbReference type="Proteomes" id="UP001254257">
    <property type="component" value="Unassembled WGS sequence"/>
</dbReference>
<dbReference type="Pfam" id="PF13238">
    <property type="entry name" value="AAA_18"/>
    <property type="match status" value="1"/>
</dbReference>
<gene>
    <name evidence="1" type="ORF">RKE40_04525</name>
</gene>
<keyword evidence="2" id="KW-1185">Reference proteome</keyword>
<dbReference type="Gene3D" id="3.40.50.300">
    <property type="entry name" value="P-loop containing nucleotide triphosphate hydrolases"/>
    <property type="match status" value="1"/>
</dbReference>
<comment type="caution">
    <text evidence="1">The sequence shown here is derived from an EMBL/GenBank/DDBJ whole genome shotgun (WGS) entry which is preliminary data.</text>
</comment>